<gene>
    <name evidence="1" type="ORF">ACAOBT_LOCUS6324</name>
</gene>
<name>A0A9P0K1K0_ACAOB</name>
<protein>
    <submittedName>
        <fullName evidence="1">Uncharacterized protein</fullName>
    </submittedName>
</protein>
<sequence>MCSQSVELELLSSTHAVLYKLAQWCLIINGRVSRTLGQTKVWQQQYKTLDTGYFPQKGSSTIPRSFNNTSETIKF</sequence>
<evidence type="ECO:0000313" key="2">
    <source>
        <dbReference type="Proteomes" id="UP001152888"/>
    </source>
</evidence>
<comment type="caution">
    <text evidence="1">The sequence shown here is derived from an EMBL/GenBank/DDBJ whole genome shotgun (WGS) entry which is preliminary data.</text>
</comment>
<accession>A0A9P0K1K0</accession>
<evidence type="ECO:0000313" key="1">
    <source>
        <dbReference type="EMBL" id="CAH1965434.1"/>
    </source>
</evidence>
<keyword evidence="2" id="KW-1185">Reference proteome</keyword>
<reference evidence="1" key="1">
    <citation type="submission" date="2022-03" db="EMBL/GenBank/DDBJ databases">
        <authorList>
            <person name="Sayadi A."/>
        </authorList>
    </citation>
    <scope>NUCLEOTIDE SEQUENCE</scope>
</reference>
<dbReference type="Proteomes" id="UP001152888">
    <property type="component" value="Unassembled WGS sequence"/>
</dbReference>
<dbReference type="EMBL" id="CAKOFQ010006725">
    <property type="protein sequence ID" value="CAH1965434.1"/>
    <property type="molecule type" value="Genomic_DNA"/>
</dbReference>
<proteinExistence type="predicted"/>
<organism evidence="1 2">
    <name type="scientific">Acanthoscelides obtectus</name>
    <name type="common">Bean weevil</name>
    <name type="synonym">Bruchus obtectus</name>
    <dbReference type="NCBI Taxonomy" id="200917"/>
    <lineage>
        <taxon>Eukaryota</taxon>
        <taxon>Metazoa</taxon>
        <taxon>Ecdysozoa</taxon>
        <taxon>Arthropoda</taxon>
        <taxon>Hexapoda</taxon>
        <taxon>Insecta</taxon>
        <taxon>Pterygota</taxon>
        <taxon>Neoptera</taxon>
        <taxon>Endopterygota</taxon>
        <taxon>Coleoptera</taxon>
        <taxon>Polyphaga</taxon>
        <taxon>Cucujiformia</taxon>
        <taxon>Chrysomeloidea</taxon>
        <taxon>Chrysomelidae</taxon>
        <taxon>Bruchinae</taxon>
        <taxon>Bruchini</taxon>
        <taxon>Acanthoscelides</taxon>
    </lineage>
</organism>
<dbReference type="AlphaFoldDB" id="A0A9P0K1K0"/>